<gene>
    <name evidence="2" type="ORF">ACFFGH_25690</name>
</gene>
<dbReference type="EMBL" id="JBHLTG010000007">
    <property type="protein sequence ID" value="MFC0681237.1"/>
    <property type="molecule type" value="Genomic_DNA"/>
</dbReference>
<sequence>MEGRLAMKTTVENRVQETSTRWRAPRYWLLGAAAVSCWALSYHLAAGPGEVLAPLYAADLPVEAVSTVDLFFYQLAALVAGGAVGMVVAAFRTEWRKPLAWFIGTHYLAISAVSLGFSFAWFGDPFGLIQWAVFSPLALITILAARSTKSPATARD</sequence>
<evidence type="ECO:0000313" key="2">
    <source>
        <dbReference type="EMBL" id="MFC0681237.1"/>
    </source>
</evidence>
<feature type="transmembrane region" description="Helical" evidence="1">
    <location>
        <begin position="70"/>
        <end position="91"/>
    </location>
</feature>
<keyword evidence="3" id="KW-1185">Reference proteome</keyword>
<dbReference type="RefSeq" id="WP_386673666.1">
    <property type="nucleotide sequence ID" value="NZ_JBHLTG010000007.1"/>
</dbReference>
<dbReference type="Proteomes" id="UP001589896">
    <property type="component" value="Unassembled WGS sequence"/>
</dbReference>
<evidence type="ECO:0000256" key="1">
    <source>
        <dbReference type="SAM" id="Phobius"/>
    </source>
</evidence>
<accession>A0ABV6RXP3</accession>
<organism evidence="2 3">
    <name type="scientific">Lysobacter korlensis</name>
    <dbReference type="NCBI Taxonomy" id="553636"/>
    <lineage>
        <taxon>Bacteria</taxon>
        <taxon>Pseudomonadati</taxon>
        <taxon>Pseudomonadota</taxon>
        <taxon>Gammaproteobacteria</taxon>
        <taxon>Lysobacterales</taxon>
        <taxon>Lysobacteraceae</taxon>
        <taxon>Lysobacter</taxon>
    </lineage>
</organism>
<reference evidence="2 3" key="1">
    <citation type="submission" date="2024-09" db="EMBL/GenBank/DDBJ databases">
        <authorList>
            <person name="Sun Q."/>
            <person name="Mori K."/>
        </authorList>
    </citation>
    <scope>NUCLEOTIDE SEQUENCE [LARGE SCALE GENOMIC DNA]</scope>
    <source>
        <strain evidence="2 3">KCTC 23076</strain>
    </source>
</reference>
<feature type="transmembrane region" description="Helical" evidence="1">
    <location>
        <begin position="98"/>
        <end position="122"/>
    </location>
</feature>
<evidence type="ECO:0000313" key="3">
    <source>
        <dbReference type="Proteomes" id="UP001589896"/>
    </source>
</evidence>
<name>A0ABV6RXP3_9GAMM</name>
<keyword evidence="1" id="KW-1133">Transmembrane helix</keyword>
<keyword evidence="1" id="KW-0812">Transmembrane</keyword>
<keyword evidence="1" id="KW-0472">Membrane</keyword>
<feature type="transmembrane region" description="Helical" evidence="1">
    <location>
        <begin position="27"/>
        <end position="45"/>
    </location>
</feature>
<comment type="caution">
    <text evidence="2">The sequence shown here is derived from an EMBL/GenBank/DDBJ whole genome shotgun (WGS) entry which is preliminary data.</text>
</comment>
<protein>
    <submittedName>
        <fullName evidence="2">Uncharacterized protein</fullName>
    </submittedName>
</protein>
<proteinExistence type="predicted"/>
<feature type="transmembrane region" description="Helical" evidence="1">
    <location>
        <begin position="128"/>
        <end position="145"/>
    </location>
</feature>